<sequence>EVLRELEDPAIWNDQSRAQAMAKEKGALENIVNVLDGLARQLDDAQALLELAVEADDESLLADVASELDTADADISKLEFRRMFSNEMDPNNCFVDIQSGSGGTEAQDWAAMLLRMYLRWIERHGFKAEIMEESGGDVAGLKSATIRVEGDYAFGWLRTETGVHRLVRKSPFDSGNRRHTSFSAVFVSPEVDDDIEIDINPSDVRTDTYRASGAGGQHINKTDSAVRLTHVPTGTVVACQN</sequence>
<feature type="coiled-coil region" evidence="3">
    <location>
        <begin position="28"/>
        <end position="55"/>
    </location>
</feature>
<feature type="non-terminal residue" evidence="5">
    <location>
        <position position="241"/>
    </location>
</feature>
<comment type="similarity">
    <text evidence="1">Belongs to the prokaryotic/mitochondrial release factor family.</text>
</comment>
<evidence type="ECO:0000313" key="5">
    <source>
        <dbReference type="EMBL" id="MDR9777795.1"/>
    </source>
</evidence>
<comment type="caution">
    <text evidence="5">The sequence shown here is derived from an EMBL/GenBank/DDBJ whole genome shotgun (WGS) entry which is preliminary data.</text>
</comment>
<evidence type="ECO:0000256" key="2">
    <source>
        <dbReference type="ARBA" id="ARBA00022481"/>
    </source>
</evidence>
<dbReference type="PANTHER" id="PTHR43116:SF3">
    <property type="entry name" value="CLASS I PEPTIDE CHAIN RELEASE FACTOR"/>
    <property type="match status" value="1"/>
</dbReference>
<evidence type="ECO:0000313" key="6">
    <source>
        <dbReference type="Proteomes" id="UP001268610"/>
    </source>
</evidence>
<dbReference type="GO" id="GO:0003747">
    <property type="term" value="F:translation release factor activity"/>
    <property type="evidence" value="ECO:0007669"/>
    <property type="project" value="InterPro"/>
</dbReference>
<dbReference type="PANTHER" id="PTHR43116">
    <property type="entry name" value="PEPTIDE CHAIN RELEASE FACTOR 2"/>
    <property type="match status" value="1"/>
</dbReference>
<dbReference type="Pfam" id="PF03462">
    <property type="entry name" value="PCRF"/>
    <property type="match status" value="1"/>
</dbReference>
<dbReference type="SUPFAM" id="SSF75620">
    <property type="entry name" value="Release factor"/>
    <property type="match status" value="1"/>
</dbReference>
<dbReference type="Gene3D" id="3.30.70.1660">
    <property type="match status" value="1"/>
</dbReference>
<protein>
    <submittedName>
        <fullName evidence="5">PCRF domain-containing protein</fullName>
    </submittedName>
</protein>
<proteinExistence type="inferred from homology"/>
<dbReference type="Gene3D" id="1.20.58.410">
    <property type="entry name" value="Release factor"/>
    <property type="match status" value="1"/>
</dbReference>
<dbReference type="EMBL" id="JAVLSF010000190">
    <property type="protein sequence ID" value="MDR9777795.1"/>
    <property type="molecule type" value="Genomic_DNA"/>
</dbReference>
<organism evidence="5 6">
    <name type="scientific">Rhizobium hidalgonense</name>
    <dbReference type="NCBI Taxonomy" id="1538159"/>
    <lineage>
        <taxon>Bacteria</taxon>
        <taxon>Pseudomonadati</taxon>
        <taxon>Pseudomonadota</taxon>
        <taxon>Alphaproteobacteria</taxon>
        <taxon>Hyphomicrobiales</taxon>
        <taxon>Rhizobiaceae</taxon>
        <taxon>Rhizobium/Agrobacterium group</taxon>
        <taxon>Rhizobium</taxon>
    </lineage>
</organism>
<gene>
    <name evidence="5" type="ORF">RJJ65_35255</name>
</gene>
<feature type="domain" description="Prokaryotic-type class I peptide chain release factors" evidence="4">
    <location>
        <begin position="210"/>
        <end position="226"/>
    </location>
</feature>
<dbReference type="Proteomes" id="UP001268610">
    <property type="component" value="Unassembled WGS sequence"/>
</dbReference>
<evidence type="ECO:0000256" key="1">
    <source>
        <dbReference type="ARBA" id="ARBA00010835"/>
    </source>
</evidence>
<reference evidence="5" key="1">
    <citation type="submission" date="2023-04" db="EMBL/GenBank/DDBJ databases">
        <title>Genomic characterization of faba bean (Vicia faba) microsymbionts in Mexican soils.</title>
        <authorList>
            <person name="Rivera Orduna F.N."/>
            <person name="Guevara-Luna J."/>
            <person name="Yan J."/>
            <person name="Arroyo-Herrera I."/>
            <person name="Li Y."/>
            <person name="Vasquez-Murrieta M.S."/>
            <person name="Wang E.T."/>
        </authorList>
    </citation>
    <scope>NUCLEOTIDE SEQUENCE</scope>
    <source>
        <strain evidence="5">CH26</strain>
    </source>
</reference>
<dbReference type="InterPro" id="IPR005139">
    <property type="entry name" value="PCRF"/>
</dbReference>
<dbReference type="AlphaFoldDB" id="A0AAJ2LMN9"/>
<dbReference type="InterPro" id="IPR045853">
    <property type="entry name" value="Pep_chain_release_fac_I_sf"/>
</dbReference>
<dbReference type="PROSITE" id="PS00745">
    <property type="entry name" value="RF_PROK_I"/>
    <property type="match status" value="1"/>
</dbReference>
<keyword evidence="3" id="KW-0175">Coiled coil</keyword>
<accession>A0AAJ2LMN9</accession>
<evidence type="ECO:0000259" key="4">
    <source>
        <dbReference type="PROSITE" id="PS00745"/>
    </source>
</evidence>
<name>A0AAJ2LMN9_9HYPH</name>
<evidence type="ECO:0000256" key="3">
    <source>
        <dbReference type="SAM" id="Coils"/>
    </source>
</evidence>
<dbReference type="SMART" id="SM00937">
    <property type="entry name" value="PCRF"/>
    <property type="match status" value="1"/>
</dbReference>
<dbReference type="RefSeq" id="WP_310865979.1">
    <property type="nucleotide sequence ID" value="NZ_JAVLSF010000190.1"/>
</dbReference>
<dbReference type="InterPro" id="IPR000352">
    <property type="entry name" value="Pep_chain_release_fac_I"/>
</dbReference>
<dbReference type="Pfam" id="PF00472">
    <property type="entry name" value="RF-1"/>
    <property type="match status" value="1"/>
</dbReference>
<keyword evidence="2" id="KW-0488">Methylation</keyword>
<feature type="non-terminal residue" evidence="5">
    <location>
        <position position="1"/>
    </location>
</feature>
<dbReference type="GO" id="GO:0005737">
    <property type="term" value="C:cytoplasm"/>
    <property type="evidence" value="ECO:0007669"/>
    <property type="project" value="UniProtKB-ARBA"/>
</dbReference>